<keyword evidence="2" id="KW-1185">Reference proteome</keyword>
<dbReference type="AlphaFoldDB" id="A0A1C7MX25"/>
<reference evidence="1 2" key="1">
    <citation type="submission" date="2016-03" db="EMBL/GenBank/DDBJ databases">
        <title>Choanephora cucurbitarum.</title>
        <authorList>
            <person name="Min B."/>
            <person name="Park H."/>
            <person name="Park J.-H."/>
            <person name="Shin H.-D."/>
            <person name="Choi I.-G."/>
        </authorList>
    </citation>
    <scope>NUCLEOTIDE SEQUENCE [LARGE SCALE GENOMIC DNA]</scope>
    <source>
        <strain evidence="1 2">KUS-F28377</strain>
    </source>
</reference>
<accession>A0A1C7MX25</accession>
<dbReference type="EMBL" id="LUGH01001292">
    <property type="protein sequence ID" value="OBZ81298.1"/>
    <property type="molecule type" value="Genomic_DNA"/>
</dbReference>
<proteinExistence type="predicted"/>
<dbReference type="InParanoid" id="A0A1C7MX25"/>
<sequence length="107" mass="11802">MNGEAGSIDMSSQVILLKVEEIKAKLACFDRKDMYNFDETGLCYRQTPQKTIASKNVAGGKVGKTRLTLGFMCNADGSKKKERLFISTAEKPLCFKGKDGTLSIQEQ</sequence>
<dbReference type="OrthoDB" id="2288804at2759"/>
<name>A0A1C7MX25_9FUNG</name>
<gene>
    <name evidence="1" type="ORF">A0J61_10652</name>
</gene>
<evidence type="ECO:0000313" key="1">
    <source>
        <dbReference type="EMBL" id="OBZ81298.1"/>
    </source>
</evidence>
<comment type="caution">
    <text evidence="1">The sequence shown here is derived from an EMBL/GenBank/DDBJ whole genome shotgun (WGS) entry which is preliminary data.</text>
</comment>
<dbReference type="Proteomes" id="UP000093000">
    <property type="component" value="Unassembled WGS sequence"/>
</dbReference>
<evidence type="ECO:0008006" key="3">
    <source>
        <dbReference type="Google" id="ProtNLM"/>
    </source>
</evidence>
<dbReference type="STRING" id="101091.A0A1C7MX25"/>
<organism evidence="1 2">
    <name type="scientific">Choanephora cucurbitarum</name>
    <dbReference type="NCBI Taxonomy" id="101091"/>
    <lineage>
        <taxon>Eukaryota</taxon>
        <taxon>Fungi</taxon>
        <taxon>Fungi incertae sedis</taxon>
        <taxon>Mucoromycota</taxon>
        <taxon>Mucoromycotina</taxon>
        <taxon>Mucoromycetes</taxon>
        <taxon>Mucorales</taxon>
        <taxon>Mucorineae</taxon>
        <taxon>Choanephoraceae</taxon>
        <taxon>Choanephoroideae</taxon>
        <taxon>Choanephora</taxon>
    </lineage>
</organism>
<protein>
    <recommendedName>
        <fullName evidence="3">DDE-1 domain-containing protein</fullName>
    </recommendedName>
</protein>
<evidence type="ECO:0000313" key="2">
    <source>
        <dbReference type="Proteomes" id="UP000093000"/>
    </source>
</evidence>